<evidence type="ECO:0008006" key="4">
    <source>
        <dbReference type="Google" id="ProtNLM"/>
    </source>
</evidence>
<proteinExistence type="predicted"/>
<feature type="transmembrane region" description="Helical" evidence="1">
    <location>
        <begin position="33"/>
        <end position="54"/>
    </location>
</feature>
<reference evidence="3" key="1">
    <citation type="submission" date="2019-09" db="EMBL/GenBank/DDBJ databases">
        <title>Mumia zhuanghuii sp. nov. isolated from the intestinal contents of plateau pika (Ochotona curzoniae) in the Qinghai-Tibet plateau of China.</title>
        <authorList>
            <person name="Tian Z."/>
        </authorList>
    </citation>
    <scope>NUCLEOTIDE SEQUENCE [LARGE SCALE GENOMIC DNA]</scope>
    <source>
        <strain evidence="3">L-033</strain>
    </source>
</reference>
<keyword evidence="3" id="KW-1185">Reference proteome</keyword>
<keyword evidence="1" id="KW-0472">Membrane</keyword>
<evidence type="ECO:0000313" key="3">
    <source>
        <dbReference type="Proteomes" id="UP000326838"/>
    </source>
</evidence>
<dbReference type="EMBL" id="VYUY01000009">
    <property type="protein sequence ID" value="KAA9133829.1"/>
    <property type="molecule type" value="Genomic_DNA"/>
</dbReference>
<keyword evidence="1" id="KW-0812">Transmembrane</keyword>
<organism evidence="2 3">
    <name type="scientific">Microbacterium caowuchunii</name>
    <dbReference type="NCBI Taxonomy" id="2614638"/>
    <lineage>
        <taxon>Bacteria</taxon>
        <taxon>Bacillati</taxon>
        <taxon>Actinomycetota</taxon>
        <taxon>Actinomycetes</taxon>
        <taxon>Micrococcales</taxon>
        <taxon>Microbacteriaceae</taxon>
        <taxon>Microbacterium</taxon>
    </lineage>
</organism>
<dbReference type="AlphaFoldDB" id="A0A5N0TKF9"/>
<gene>
    <name evidence="2" type="ORF">F6B40_08755</name>
</gene>
<sequence length="61" mass="6747">MTKNSAWTILAVIGAIVIAWFLVNVLFSLVAFVVKLILVAIVAVIVYVVMRVFVGGRDDRR</sequence>
<keyword evidence="1" id="KW-1133">Transmembrane helix</keyword>
<comment type="caution">
    <text evidence="2">The sequence shown here is derived from an EMBL/GenBank/DDBJ whole genome shotgun (WGS) entry which is preliminary data.</text>
</comment>
<feature type="transmembrane region" description="Helical" evidence="1">
    <location>
        <begin position="7"/>
        <end position="27"/>
    </location>
</feature>
<evidence type="ECO:0000313" key="2">
    <source>
        <dbReference type="EMBL" id="KAA9133829.1"/>
    </source>
</evidence>
<dbReference type="RefSeq" id="WP_150893136.1">
    <property type="nucleotide sequence ID" value="NZ_VYUY01000009.1"/>
</dbReference>
<accession>A0A5N0TKF9</accession>
<name>A0A5N0TKF9_9MICO</name>
<evidence type="ECO:0000256" key="1">
    <source>
        <dbReference type="SAM" id="Phobius"/>
    </source>
</evidence>
<protein>
    <recommendedName>
        <fullName evidence="4">Flagellar biosynthesis protein FlhA</fullName>
    </recommendedName>
</protein>
<dbReference type="Proteomes" id="UP000326838">
    <property type="component" value="Unassembled WGS sequence"/>
</dbReference>